<dbReference type="PANTHER" id="PTHR11017">
    <property type="entry name" value="LEUCINE-RICH REPEAT-CONTAINING PROTEIN"/>
    <property type="match status" value="1"/>
</dbReference>
<dbReference type="Gene3D" id="3.40.50.10140">
    <property type="entry name" value="Toll/interleukin-1 receptor homology (TIR) domain"/>
    <property type="match status" value="1"/>
</dbReference>
<keyword evidence="1" id="KW-0433">Leucine-rich repeat</keyword>
<evidence type="ECO:0000313" key="4">
    <source>
        <dbReference type="EMBL" id="KAL3747522.1"/>
    </source>
</evidence>
<evidence type="ECO:0000259" key="3">
    <source>
        <dbReference type="PROSITE" id="PS50104"/>
    </source>
</evidence>
<dbReference type="EMBL" id="JBJKBG010000003">
    <property type="protein sequence ID" value="KAL3747520.1"/>
    <property type="molecule type" value="Genomic_DNA"/>
</dbReference>
<dbReference type="Pfam" id="PF01582">
    <property type="entry name" value="TIR"/>
    <property type="match status" value="1"/>
</dbReference>
<keyword evidence="5" id="KW-1185">Reference proteome</keyword>
<sequence>MSPMTKDEAAALGTASSSRSDCPKGFNYDVFLSFRGPDTRDGFAYSLWKSLTDSGFQVFMDDEEIRQGEEIGWKILRAIEDSKIYIPIFSTGYASSRWCLRELAHMVECAYPDSSGGPTGHEMLPIFYDVEPSDLKLETELYRDALRRHEEEQGRHVVNPWKEALRKVAQIKGRKVKGQRHIVVIGDIKQEISRGMATRERNVPDDLVGITDRVEYIKKLLDPACDDIRVVVIHGMGGIGKTTLANLVYNELSPLFQGQCFLRDVRESSSRVDGIEKLQKKLLWDLFNLTRPKTFDIDEGVNMIKHRLPNKRVLIVLDDVDDGDQLMQLAAKPDWFCPRSRIIITTRDTSVIPTTKVEGLEESVLREPIKIYPYEMEELHSDHALQLFSKRAFGTDSPPPDFDFLSREVVALTGGLPLTVGVIGSHLRTIKNEPWDGALKKLKEVPLKKVLEKLIISYDALEDDTKQIFLDIACFFVMKRKTNAFYMWESCNLFPDAEFQVLIRKSLIKIVDGNRIWMHDQLRDLGREIVRRENIINPEGRSRLWSRKMALDIVQARKGTDNVVALALLGSRHNFTHEDFADLSKIRFLEMDGGNFTGDFENIFPELRWLCWRNCPSKLQANNFLLKSLVILKLSGNIIIDKWSGWVQIMMGSQLKVLNLKGSKFLTRTPDFSGCLNLERLIIRDCENLDDIDGSIGKLEQLKCLKIKWCPRLKDLPEEIGLLSSLRELILIQCQHVCDLPPWIGSLKGLSRLVMEDLGLDRLPQEISELVDLKYLSLMSCTGLEELPFSMGELKSLAELDLSGTLIKALPLSIGNLENVVVKINSCAIRIKLEKNIGRFTSYLSAQRPESYAEIISKGELRSSLRLSEYPIDLLMECGMIQRECNVNHKDRMIQREWNVNHKDRGGGRFPSIFWLRCGQTSFAVRRRGKKSENES</sequence>
<dbReference type="EMBL" id="JBJKBG010000003">
    <property type="protein sequence ID" value="KAL3747522.1"/>
    <property type="molecule type" value="Genomic_DNA"/>
</dbReference>
<accession>A0ABD3L7T6</accession>
<evidence type="ECO:0000313" key="5">
    <source>
        <dbReference type="Proteomes" id="UP001634007"/>
    </source>
</evidence>
<dbReference type="Proteomes" id="UP001634007">
    <property type="component" value="Unassembled WGS sequence"/>
</dbReference>
<dbReference type="Gene3D" id="3.40.50.300">
    <property type="entry name" value="P-loop containing nucleotide triphosphate hydrolases"/>
    <property type="match status" value="1"/>
</dbReference>
<dbReference type="InterPro" id="IPR058192">
    <property type="entry name" value="WHD_ROQ1-like"/>
</dbReference>
<dbReference type="InterPro" id="IPR027417">
    <property type="entry name" value="P-loop_NTPase"/>
</dbReference>
<dbReference type="InterPro" id="IPR044974">
    <property type="entry name" value="Disease_R_plants"/>
</dbReference>
<name>A0ABD3L7T6_EUCGL</name>
<keyword evidence="2" id="KW-0677">Repeat</keyword>
<dbReference type="AlphaFoldDB" id="A0ABD3L7T6"/>
<dbReference type="InterPro" id="IPR042197">
    <property type="entry name" value="Apaf_helical"/>
</dbReference>
<dbReference type="Pfam" id="PF00931">
    <property type="entry name" value="NB-ARC"/>
    <property type="match status" value="1"/>
</dbReference>
<dbReference type="PROSITE" id="PS50104">
    <property type="entry name" value="TIR"/>
    <property type="match status" value="1"/>
</dbReference>
<dbReference type="PRINTS" id="PR00364">
    <property type="entry name" value="DISEASERSIST"/>
</dbReference>
<gene>
    <name evidence="4" type="ORF">ACJRO7_016331</name>
</gene>
<comment type="caution">
    <text evidence="4">The sequence shown here is derived from an EMBL/GenBank/DDBJ whole genome shotgun (WGS) entry which is preliminary data.</text>
</comment>
<organism evidence="4 5">
    <name type="scientific">Eucalyptus globulus</name>
    <name type="common">Tasmanian blue gum</name>
    <dbReference type="NCBI Taxonomy" id="34317"/>
    <lineage>
        <taxon>Eukaryota</taxon>
        <taxon>Viridiplantae</taxon>
        <taxon>Streptophyta</taxon>
        <taxon>Embryophyta</taxon>
        <taxon>Tracheophyta</taxon>
        <taxon>Spermatophyta</taxon>
        <taxon>Magnoliopsida</taxon>
        <taxon>eudicotyledons</taxon>
        <taxon>Gunneridae</taxon>
        <taxon>Pentapetalae</taxon>
        <taxon>rosids</taxon>
        <taxon>malvids</taxon>
        <taxon>Myrtales</taxon>
        <taxon>Myrtaceae</taxon>
        <taxon>Myrtoideae</taxon>
        <taxon>Eucalypteae</taxon>
        <taxon>Eucalyptus</taxon>
    </lineage>
</organism>
<evidence type="ECO:0000256" key="1">
    <source>
        <dbReference type="ARBA" id="ARBA00022614"/>
    </source>
</evidence>
<dbReference type="Pfam" id="PF23282">
    <property type="entry name" value="WHD_ROQ1"/>
    <property type="match status" value="1"/>
</dbReference>
<dbReference type="InterPro" id="IPR035897">
    <property type="entry name" value="Toll_tir_struct_dom_sf"/>
</dbReference>
<protein>
    <recommendedName>
        <fullName evidence="3">TIR domain-containing protein</fullName>
    </recommendedName>
</protein>
<dbReference type="SUPFAM" id="SSF52540">
    <property type="entry name" value="P-loop containing nucleoside triphosphate hydrolases"/>
    <property type="match status" value="1"/>
</dbReference>
<feature type="domain" description="TIR" evidence="3">
    <location>
        <begin position="26"/>
        <end position="196"/>
    </location>
</feature>
<dbReference type="InterPro" id="IPR000157">
    <property type="entry name" value="TIR_dom"/>
</dbReference>
<reference evidence="4 5" key="1">
    <citation type="submission" date="2024-11" db="EMBL/GenBank/DDBJ databases">
        <title>Chromosome-level genome assembly of Eucalyptus globulus Labill. provides insights into its genome evolution.</title>
        <authorList>
            <person name="Li X."/>
        </authorList>
    </citation>
    <scope>NUCLEOTIDE SEQUENCE [LARGE SCALE GENOMIC DNA]</scope>
    <source>
        <strain evidence="4">CL2024</strain>
        <tissue evidence="4">Fresh tender leaves</tissue>
    </source>
</reference>
<evidence type="ECO:0000256" key="2">
    <source>
        <dbReference type="ARBA" id="ARBA00022737"/>
    </source>
</evidence>
<dbReference type="Gene3D" id="3.80.10.10">
    <property type="entry name" value="Ribonuclease Inhibitor"/>
    <property type="match status" value="1"/>
</dbReference>
<dbReference type="Gene3D" id="1.10.8.430">
    <property type="entry name" value="Helical domain of apoptotic protease-activating factors"/>
    <property type="match status" value="1"/>
</dbReference>
<dbReference type="EMBL" id="JBJKBG010000003">
    <property type="protein sequence ID" value="KAL3747521.1"/>
    <property type="molecule type" value="Genomic_DNA"/>
</dbReference>
<dbReference type="SMART" id="SM00255">
    <property type="entry name" value="TIR"/>
    <property type="match status" value="1"/>
</dbReference>
<dbReference type="InterPro" id="IPR002182">
    <property type="entry name" value="NB-ARC"/>
</dbReference>
<dbReference type="SUPFAM" id="SSF52058">
    <property type="entry name" value="L domain-like"/>
    <property type="match status" value="1"/>
</dbReference>
<dbReference type="PANTHER" id="PTHR11017:SF570">
    <property type="entry name" value="DISEASE RESISTANCE PROTEIN (TIR-NBS CLASS)-RELATED"/>
    <property type="match status" value="1"/>
</dbReference>
<dbReference type="SUPFAM" id="SSF52200">
    <property type="entry name" value="Toll/Interleukin receptor TIR domain"/>
    <property type="match status" value="1"/>
</dbReference>
<proteinExistence type="predicted"/>
<dbReference type="InterPro" id="IPR032675">
    <property type="entry name" value="LRR_dom_sf"/>
</dbReference>